<keyword evidence="3" id="KW-1185">Reference proteome</keyword>
<comment type="caution">
    <text evidence="2">The sequence shown here is derived from an EMBL/GenBank/DDBJ whole genome shotgun (WGS) entry which is preliminary data.</text>
</comment>
<feature type="compositionally biased region" description="Low complexity" evidence="1">
    <location>
        <begin position="51"/>
        <end position="63"/>
    </location>
</feature>
<sequence>MTPFLIAKSSTPRTSSNIPNDAMASAAGSSTILVNGDGEEGPENFTATELPWPDNPADNSNPPNTELAPANVPLAIATAGYIPEPVVLLQALHSNPSLYTAAADQLPHGRAIESNMVGRRTNAHWEALMRRRRIHRPSPIPTDKLRQFASCDPGLDPDCKVPLIDAPFRVMEPPESVAPVGQVSSYRPRWYVNGGWGPHRPAPQGALTAGDAVLGSAEDDGAGDDEAVARAMTPADFIAAGLCGAQRAVGTAAYLAGKGNHYAQRYGLYHGDVGHRAGGAGGTEMHSYCHTSDITGASWPFRFATSEFVFAGAGDPRARFQRRRKDLWRSQQRLEQRRLESPFPASTLSTIVTMRNCRGRRLSFWEHEAGLAAPARVNRGRFLNPSAIL</sequence>
<protein>
    <submittedName>
        <fullName evidence="2">Uncharacterized protein</fullName>
    </submittedName>
</protein>
<name>A0AAE0JX20_9PEZI</name>
<dbReference type="Proteomes" id="UP001287356">
    <property type="component" value="Unassembled WGS sequence"/>
</dbReference>
<feature type="region of interest" description="Disordered" evidence="1">
    <location>
        <begin position="1"/>
        <end position="63"/>
    </location>
</feature>
<proteinExistence type="predicted"/>
<evidence type="ECO:0000256" key="1">
    <source>
        <dbReference type="SAM" id="MobiDB-lite"/>
    </source>
</evidence>
<organism evidence="2 3">
    <name type="scientific">Lasiosphaeria ovina</name>
    <dbReference type="NCBI Taxonomy" id="92902"/>
    <lineage>
        <taxon>Eukaryota</taxon>
        <taxon>Fungi</taxon>
        <taxon>Dikarya</taxon>
        <taxon>Ascomycota</taxon>
        <taxon>Pezizomycotina</taxon>
        <taxon>Sordariomycetes</taxon>
        <taxon>Sordariomycetidae</taxon>
        <taxon>Sordariales</taxon>
        <taxon>Lasiosphaeriaceae</taxon>
        <taxon>Lasiosphaeria</taxon>
    </lineage>
</organism>
<reference evidence="2" key="2">
    <citation type="submission" date="2023-06" db="EMBL/GenBank/DDBJ databases">
        <authorList>
            <consortium name="Lawrence Berkeley National Laboratory"/>
            <person name="Haridas S."/>
            <person name="Hensen N."/>
            <person name="Bonometti L."/>
            <person name="Westerberg I."/>
            <person name="Brannstrom I.O."/>
            <person name="Guillou S."/>
            <person name="Cros-Aarteil S."/>
            <person name="Calhoun S."/>
            <person name="Kuo A."/>
            <person name="Mondo S."/>
            <person name="Pangilinan J."/>
            <person name="Riley R."/>
            <person name="Labutti K."/>
            <person name="Andreopoulos B."/>
            <person name="Lipzen A."/>
            <person name="Chen C."/>
            <person name="Yanf M."/>
            <person name="Daum C."/>
            <person name="Ng V."/>
            <person name="Clum A."/>
            <person name="Steindorff A."/>
            <person name="Ohm R."/>
            <person name="Martin F."/>
            <person name="Silar P."/>
            <person name="Natvig D."/>
            <person name="Lalanne C."/>
            <person name="Gautier V."/>
            <person name="Ament-Velasquez S.L."/>
            <person name="Kruys A."/>
            <person name="Hutchinson M.I."/>
            <person name="Powell A.J."/>
            <person name="Barry K."/>
            <person name="Miller A.N."/>
            <person name="Grigoriev I.V."/>
            <person name="Debuchy R."/>
            <person name="Gladieux P."/>
            <person name="Thoren M.H."/>
            <person name="Johannesson H."/>
        </authorList>
    </citation>
    <scope>NUCLEOTIDE SEQUENCE</scope>
    <source>
        <strain evidence="2">CBS 958.72</strain>
    </source>
</reference>
<evidence type="ECO:0000313" key="2">
    <source>
        <dbReference type="EMBL" id="KAK3365281.1"/>
    </source>
</evidence>
<gene>
    <name evidence="2" type="ORF">B0T24DRAFT_430798</name>
</gene>
<feature type="compositionally biased region" description="Polar residues" evidence="1">
    <location>
        <begin position="8"/>
        <end position="19"/>
    </location>
</feature>
<dbReference type="AlphaFoldDB" id="A0AAE0JX20"/>
<dbReference type="EMBL" id="JAULSN010000009">
    <property type="protein sequence ID" value="KAK3365281.1"/>
    <property type="molecule type" value="Genomic_DNA"/>
</dbReference>
<accession>A0AAE0JX20</accession>
<evidence type="ECO:0000313" key="3">
    <source>
        <dbReference type="Proteomes" id="UP001287356"/>
    </source>
</evidence>
<reference evidence="2" key="1">
    <citation type="journal article" date="2023" name="Mol. Phylogenet. Evol.">
        <title>Genome-scale phylogeny and comparative genomics of the fungal order Sordariales.</title>
        <authorList>
            <person name="Hensen N."/>
            <person name="Bonometti L."/>
            <person name="Westerberg I."/>
            <person name="Brannstrom I.O."/>
            <person name="Guillou S."/>
            <person name="Cros-Aarteil S."/>
            <person name="Calhoun S."/>
            <person name="Haridas S."/>
            <person name="Kuo A."/>
            <person name="Mondo S."/>
            <person name="Pangilinan J."/>
            <person name="Riley R."/>
            <person name="LaButti K."/>
            <person name="Andreopoulos B."/>
            <person name="Lipzen A."/>
            <person name="Chen C."/>
            <person name="Yan M."/>
            <person name="Daum C."/>
            <person name="Ng V."/>
            <person name="Clum A."/>
            <person name="Steindorff A."/>
            <person name="Ohm R.A."/>
            <person name="Martin F."/>
            <person name="Silar P."/>
            <person name="Natvig D.O."/>
            <person name="Lalanne C."/>
            <person name="Gautier V."/>
            <person name="Ament-Velasquez S.L."/>
            <person name="Kruys A."/>
            <person name="Hutchinson M.I."/>
            <person name="Powell A.J."/>
            <person name="Barry K."/>
            <person name="Miller A.N."/>
            <person name="Grigoriev I.V."/>
            <person name="Debuchy R."/>
            <person name="Gladieux P."/>
            <person name="Hiltunen Thoren M."/>
            <person name="Johannesson H."/>
        </authorList>
    </citation>
    <scope>NUCLEOTIDE SEQUENCE</scope>
    <source>
        <strain evidence="2">CBS 958.72</strain>
    </source>
</reference>